<evidence type="ECO:0000313" key="2">
    <source>
        <dbReference type="EMBL" id="ADI16995.1"/>
    </source>
</evidence>
<sequence length="57" mass="6132">MGISGRTSVKHLPTTSSLQTRVTKPKKPAKAGFSLPEPDACQRSELEGYANKYSAIP</sequence>
<name>E0XRF4_9GAMM</name>
<feature type="non-terminal residue" evidence="2">
    <location>
        <position position="57"/>
    </location>
</feature>
<feature type="region of interest" description="Disordered" evidence="1">
    <location>
        <begin position="1"/>
        <end position="39"/>
    </location>
</feature>
<dbReference type="AlphaFoldDB" id="E0XRF4"/>
<dbReference type="EMBL" id="GU474852">
    <property type="protein sequence ID" value="ADI16995.1"/>
    <property type="molecule type" value="Genomic_DNA"/>
</dbReference>
<accession>E0XRF4</accession>
<organism evidence="2">
    <name type="scientific">uncultured Vibrionales bacterium HF0010_22E23</name>
    <dbReference type="NCBI Taxonomy" id="710999"/>
    <lineage>
        <taxon>Bacteria</taxon>
        <taxon>Pseudomonadati</taxon>
        <taxon>Pseudomonadota</taxon>
        <taxon>Gammaproteobacteria</taxon>
        <taxon>Vibrionales</taxon>
        <taxon>environmental samples</taxon>
    </lineage>
</organism>
<feature type="compositionally biased region" description="Polar residues" evidence="1">
    <location>
        <begin position="13"/>
        <end position="22"/>
    </location>
</feature>
<proteinExistence type="predicted"/>
<protein>
    <submittedName>
        <fullName evidence="2">Uncharacterized protein</fullName>
    </submittedName>
</protein>
<reference evidence="2" key="1">
    <citation type="journal article" date="2011" name="Environ. Microbiol.">
        <title>Time-series analyses of Monterey Bay coastal microbial picoplankton using a 'genome proxy' microarray.</title>
        <authorList>
            <person name="Rich V.I."/>
            <person name="Pham V.D."/>
            <person name="Eppley J."/>
            <person name="Shi Y."/>
            <person name="DeLong E.F."/>
        </authorList>
    </citation>
    <scope>NUCLEOTIDE SEQUENCE</scope>
</reference>
<evidence type="ECO:0000256" key="1">
    <source>
        <dbReference type="SAM" id="MobiDB-lite"/>
    </source>
</evidence>